<dbReference type="GO" id="GO:0071277">
    <property type="term" value="P:cellular response to calcium ion"/>
    <property type="evidence" value="ECO:0007669"/>
    <property type="project" value="TreeGrafter"/>
</dbReference>
<gene>
    <name evidence="2" type="ORF">FRX31_016825</name>
</gene>
<dbReference type="PANTHER" id="PTHR10857:SF106">
    <property type="entry name" value="C2 DOMAIN-CONTAINING PROTEIN"/>
    <property type="match status" value="1"/>
</dbReference>
<dbReference type="AlphaFoldDB" id="A0A7J6W9R8"/>
<dbReference type="EMBL" id="JABWDY010019862">
    <property type="protein sequence ID" value="KAF5193588.1"/>
    <property type="molecule type" value="Genomic_DNA"/>
</dbReference>
<dbReference type="GO" id="GO:0005544">
    <property type="term" value="F:calcium-dependent phospholipid binding"/>
    <property type="evidence" value="ECO:0007669"/>
    <property type="project" value="InterPro"/>
</dbReference>
<comment type="caution">
    <text evidence="2">The sequence shown here is derived from an EMBL/GenBank/DDBJ whole genome shotgun (WGS) entry which is preliminary data.</text>
</comment>
<keyword evidence="3" id="KW-1185">Reference proteome</keyword>
<evidence type="ECO:0000313" key="2">
    <source>
        <dbReference type="EMBL" id="KAF5193588.1"/>
    </source>
</evidence>
<dbReference type="PANTHER" id="PTHR10857">
    <property type="entry name" value="COPINE"/>
    <property type="match status" value="1"/>
</dbReference>
<dbReference type="Proteomes" id="UP000554482">
    <property type="component" value="Unassembled WGS sequence"/>
</dbReference>
<organism evidence="2 3">
    <name type="scientific">Thalictrum thalictroides</name>
    <name type="common">Rue-anemone</name>
    <name type="synonym">Anemone thalictroides</name>
    <dbReference type="NCBI Taxonomy" id="46969"/>
    <lineage>
        <taxon>Eukaryota</taxon>
        <taxon>Viridiplantae</taxon>
        <taxon>Streptophyta</taxon>
        <taxon>Embryophyta</taxon>
        <taxon>Tracheophyta</taxon>
        <taxon>Spermatophyta</taxon>
        <taxon>Magnoliopsida</taxon>
        <taxon>Ranunculales</taxon>
        <taxon>Ranunculaceae</taxon>
        <taxon>Thalictroideae</taxon>
        <taxon>Thalictrum</taxon>
    </lineage>
</organism>
<dbReference type="GO" id="GO:0005886">
    <property type="term" value="C:plasma membrane"/>
    <property type="evidence" value="ECO:0007669"/>
    <property type="project" value="TreeGrafter"/>
</dbReference>
<proteinExistence type="predicted"/>
<protein>
    <submittedName>
        <fullName evidence="2">Bonzai-like protein</fullName>
    </submittedName>
</protein>
<dbReference type="Pfam" id="PF07002">
    <property type="entry name" value="Copine"/>
    <property type="match status" value="1"/>
</dbReference>
<dbReference type="InterPro" id="IPR010734">
    <property type="entry name" value="Copine_C"/>
</dbReference>
<name>A0A7J6W9R8_THATH</name>
<reference evidence="2 3" key="1">
    <citation type="submission" date="2020-06" db="EMBL/GenBank/DDBJ databases">
        <title>Transcriptomic and genomic resources for Thalictrum thalictroides and T. hernandezii: Facilitating candidate gene discovery in an emerging model plant lineage.</title>
        <authorList>
            <person name="Arias T."/>
            <person name="Riano-Pachon D.M."/>
            <person name="Di Stilio V.S."/>
        </authorList>
    </citation>
    <scope>NUCLEOTIDE SEQUENCE [LARGE SCALE GENOMIC DNA]</scope>
    <source>
        <strain evidence="3">cv. WT478/WT964</strain>
        <tissue evidence="2">Leaves</tissue>
    </source>
</reference>
<evidence type="ECO:0000313" key="3">
    <source>
        <dbReference type="Proteomes" id="UP000554482"/>
    </source>
</evidence>
<feature type="domain" description="Copine C-terminal" evidence="1">
    <location>
        <begin position="17"/>
        <end position="74"/>
    </location>
</feature>
<accession>A0A7J6W9R8</accession>
<dbReference type="OrthoDB" id="1736168at2759"/>
<dbReference type="InterPro" id="IPR045052">
    <property type="entry name" value="Copine"/>
</dbReference>
<sequence length="95" mass="10261">MKPDLNSGMVLAAIPSLAILEVGEVLQFYDTEKRFAAWGFGAPPIDGPVSHYFKLNGSNYQLAIDKKPSIMAEFVGIVLGALSTTLYGQKGHIMC</sequence>
<evidence type="ECO:0000259" key="1">
    <source>
        <dbReference type="Pfam" id="PF07002"/>
    </source>
</evidence>